<sequence>MISLQAKQIIYSTQSEEKFLPSSSNCLPKLSPSNWPLESEADAHLPPPHAHGTPEPLSRHTTDARHRI</sequence>
<feature type="region of interest" description="Disordered" evidence="1">
    <location>
        <begin position="31"/>
        <end position="68"/>
    </location>
</feature>
<evidence type="ECO:0000256" key="1">
    <source>
        <dbReference type="SAM" id="MobiDB-lite"/>
    </source>
</evidence>
<dbReference type="AlphaFoldDB" id="A0A0A9F858"/>
<proteinExistence type="predicted"/>
<organism evidence="2">
    <name type="scientific">Arundo donax</name>
    <name type="common">Giant reed</name>
    <name type="synonym">Donax arundinaceus</name>
    <dbReference type="NCBI Taxonomy" id="35708"/>
    <lineage>
        <taxon>Eukaryota</taxon>
        <taxon>Viridiplantae</taxon>
        <taxon>Streptophyta</taxon>
        <taxon>Embryophyta</taxon>
        <taxon>Tracheophyta</taxon>
        <taxon>Spermatophyta</taxon>
        <taxon>Magnoliopsida</taxon>
        <taxon>Liliopsida</taxon>
        <taxon>Poales</taxon>
        <taxon>Poaceae</taxon>
        <taxon>PACMAD clade</taxon>
        <taxon>Arundinoideae</taxon>
        <taxon>Arundineae</taxon>
        <taxon>Arundo</taxon>
    </lineage>
</organism>
<name>A0A0A9F858_ARUDO</name>
<reference evidence="2" key="1">
    <citation type="submission" date="2014-09" db="EMBL/GenBank/DDBJ databases">
        <authorList>
            <person name="Magalhaes I.L.F."/>
            <person name="Oliveira U."/>
            <person name="Santos F.R."/>
            <person name="Vidigal T.H.D.A."/>
            <person name="Brescovit A.D."/>
            <person name="Santos A.J."/>
        </authorList>
    </citation>
    <scope>NUCLEOTIDE SEQUENCE</scope>
    <source>
        <tissue evidence="2">Shoot tissue taken approximately 20 cm above the soil surface</tissue>
    </source>
</reference>
<feature type="compositionally biased region" description="Basic and acidic residues" evidence="1">
    <location>
        <begin position="57"/>
        <end position="68"/>
    </location>
</feature>
<protein>
    <submittedName>
        <fullName evidence="2">Uncharacterized protein</fullName>
    </submittedName>
</protein>
<reference evidence="2" key="2">
    <citation type="journal article" date="2015" name="Data Brief">
        <title>Shoot transcriptome of the giant reed, Arundo donax.</title>
        <authorList>
            <person name="Barrero R.A."/>
            <person name="Guerrero F.D."/>
            <person name="Moolhuijzen P."/>
            <person name="Goolsby J.A."/>
            <person name="Tidwell J."/>
            <person name="Bellgard S.E."/>
            <person name="Bellgard M.I."/>
        </authorList>
    </citation>
    <scope>NUCLEOTIDE SEQUENCE</scope>
    <source>
        <tissue evidence="2">Shoot tissue taken approximately 20 cm above the soil surface</tissue>
    </source>
</reference>
<accession>A0A0A9F858</accession>
<dbReference type="EMBL" id="GBRH01191565">
    <property type="protein sequence ID" value="JAE06331.1"/>
    <property type="molecule type" value="Transcribed_RNA"/>
</dbReference>
<evidence type="ECO:0000313" key="2">
    <source>
        <dbReference type="EMBL" id="JAE06331.1"/>
    </source>
</evidence>